<comment type="caution">
    <text evidence="2">The sequence shown here is derived from an EMBL/GenBank/DDBJ whole genome shotgun (WGS) entry which is preliminary data.</text>
</comment>
<accession>A0A6N9TVW7</accession>
<organism evidence="2 3">
    <name type="scientific">Streptomyces halstedii</name>
    <dbReference type="NCBI Taxonomy" id="1944"/>
    <lineage>
        <taxon>Bacteria</taxon>
        <taxon>Bacillati</taxon>
        <taxon>Actinomycetota</taxon>
        <taxon>Actinomycetes</taxon>
        <taxon>Kitasatosporales</taxon>
        <taxon>Streptomycetaceae</taxon>
        <taxon>Streptomyces</taxon>
    </lineage>
</organism>
<dbReference type="RefSeq" id="WP_164343508.1">
    <property type="nucleotide sequence ID" value="NZ_JAAGLQ010000169.1"/>
</dbReference>
<feature type="transmembrane region" description="Helical" evidence="1">
    <location>
        <begin position="116"/>
        <end position="138"/>
    </location>
</feature>
<proteinExistence type="predicted"/>
<feature type="transmembrane region" description="Helical" evidence="1">
    <location>
        <begin position="84"/>
        <end position="104"/>
    </location>
</feature>
<dbReference type="EMBL" id="JAAGLQ010000169">
    <property type="protein sequence ID" value="NEA15538.1"/>
    <property type="molecule type" value="Genomic_DNA"/>
</dbReference>
<evidence type="ECO:0000313" key="2">
    <source>
        <dbReference type="EMBL" id="NEA15538.1"/>
    </source>
</evidence>
<feature type="transmembrane region" description="Helical" evidence="1">
    <location>
        <begin position="59"/>
        <end position="77"/>
    </location>
</feature>
<feature type="transmembrane region" description="Helical" evidence="1">
    <location>
        <begin position="21"/>
        <end position="39"/>
    </location>
</feature>
<keyword evidence="1" id="KW-0472">Membrane</keyword>
<evidence type="ECO:0000313" key="3">
    <source>
        <dbReference type="Proteomes" id="UP000471293"/>
    </source>
</evidence>
<gene>
    <name evidence="2" type="ORF">G3I29_08320</name>
</gene>
<name>A0A6N9TVW7_STRHA</name>
<keyword evidence="1" id="KW-1133">Transmembrane helix</keyword>
<dbReference type="AlphaFoldDB" id="A0A6N9TVW7"/>
<dbReference type="Proteomes" id="UP000471293">
    <property type="component" value="Unassembled WGS sequence"/>
</dbReference>
<keyword evidence="1" id="KW-0812">Transmembrane</keyword>
<evidence type="ECO:0000256" key="1">
    <source>
        <dbReference type="SAM" id="Phobius"/>
    </source>
</evidence>
<reference evidence="2 3" key="1">
    <citation type="submission" date="2020-01" db="EMBL/GenBank/DDBJ databases">
        <title>Insect and environment-associated Actinomycetes.</title>
        <authorList>
            <person name="Currrie C."/>
            <person name="Chevrette M."/>
            <person name="Carlson C."/>
            <person name="Stubbendieck R."/>
            <person name="Wendt-Pienkowski E."/>
        </authorList>
    </citation>
    <scope>NUCLEOTIDE SEQUENCE [LARGE SCALE GENOMIC DNA]</scope>
    <source>
        <strain evidence="2 3">SID11342</strain>
    </source>
</reference>
<sequence length="145" mass="15280">MTTSSRSPHPAPAASRRPLGVLGFALVGPLGAYSLFWAVVSFPSLNALAAAHSMTAPPVLAVTVMLGPAMFWAFIGLRLGLSRTGWAAGLTLTTILIVLTYASLTAQSHGHGFSYWSFLTLLVICSLVAFCLIPNILVQLAVGRR</sequence>
<protein>
    <submittedName>
        <fullName evidence="2">Uncharacterized protein</fullName>
    </submittedName>
</protein>